<dbReference type="EMBL" id="CP000927">
    <property type="protein sequence ID" value="ABZ69637.1"/>
    <property type="molecule type" value="Genomic_DNA"/>
</dbReference>
<evidence type="ECO:0000256" key="1">
    <source>
        <dbReference type="ARBA" id="ARBA00037961"/>
    </source>
</evidence>
<feature type="domain" description="Class II aldolase/adducin N-terminal" evidence="2">
    <location>
        <begin position="31"/>
        <end position="213"/>
    </location>
</feature>
<dbReference type="Gene3D" id="3.40.225.10">
    <property type="entry name" value="Class II aldolase/adducin N-terminal domain"/>
    <property type="match status" value="1"/>
</dbReference>
<proteinExistence type="inferred from homology"/>
<dbReference type="AlphaFoldDB" id="B0T6M0"/>
<dbReference type="eggNOG" id="COG0235">
    <property type="taxonomic scope" value="Bacteria"/>
</dbReference>
<accession>B0T6M0</accession>
<organism evidence="3">
    <name type="scientific">Caulobacter sp. (strain K31)</name>
    <dbReference type="NCBI Taxonomy" id="366602"/>
    <lineage>
        <taxon>Bacteria</taxon>
        <taxon>Pseudomonadati</taxon>
        <taxon>Pseudomonadota</taxon>
        <taxon>Alphaproteobacteria</taxon>
        <taxon>Caulobacterales</taxon>
        <taxon>Caulobacteraceae</taxon>
        <taxon>Caulobacter</taxon>
    </lineage>
</organism>
<dbReference type="InterPro" id="IPR036409">
    <property type="entry name" value="Aldolase_II/adducin_N_sf"/>
</dbReference>
<dbReference type="HOGENOM" id="CLU_006033_0_0_5"/>
<dbReference type="SMART" id="SM01007">
    <property type="entry name" value="Aldolase_II"/>
    <property type="match status" value="1"/>
</dbReference>
<evidence type="ECO:0000259" key="2">
    <source>
        <dbReference type="SMART" id="SM01007"/>
    </source>
</evidence>
<dbReference type="KEGG" id="cak:Caul_0503"/>
<sequence>MAMENVAGIDTLVQLRNVSEGVGVTEADIRRDLAACYRLIAVYGMTDLASNHISARLPGRHDHFLINPYGMLYEEVTASSLHVIDLKGNIIQRGQTSYGVNTAGYVIHSAIHEGRPDLTCVLHTHTRAGVALSCLEGGLLPLNQTALQILHDVSYHDFEGPATNEAEKASLVRDLGSKKLMIMRNHGLMTCGRSIPEAFFLMYMLNTACQIQLDVLASGRTIHMPSELAIANQAEVMGKVRDVTRGNFEWPALLRKLDRLLPGYAD</sequence>
<reference evidence="3" key="1">
    <citation type="submission" date="2008-01" db="EMBL/GenBank/DDBJ databases">
        <title>Complete sequence of chromosome of Caulobacter sp. K31.</title>
        <authorList>
            <consortium name="US DOE Joint Genome Institute"/>
            <person name="Copeland A."/>
            <person name="Lucas S."/>
            <person name="Lapidus A."/>
            <person name="Barry K."/>
            <person name="Glavina del Rio T."/>
            <person name="Dalin E."/>
            <person name="Tice H."/>
            <person name="Pitluck S."/>
            <person name="Bruce D."/>
            <person name="Goodwin L."/>
            <person name="Thompson L.S."/>
            <person name="Brettin T."/>
            <person name="Detter J.C."/>
            <person name="Han C."/>
            <person name="Schmutz J."/>
            <person name="Larimer F."/>
            <person name="Land M."/>
            <person name="Hauser L."/>
            <person name="Kyrpides N."/>
            <person name="Kim E."/>
            <person name="Stephens C."/>
            <person name="Richardson P."/>
        </authorList>
    </citation>
    <scope>NUCLEOTIDE SEQUENCE [LARGE SCALE GENOMIC DNA]</scope>
    <source>
        <strain evidence="3">K31</strain>
    </source>
</reference>
<dbReference type="InterPro" id="IPR051017">
    <property type="entry name" value="Aldolase-II_Adducin_sf"/>
</dbReference>
<gene>
    <name evidence="3" type="ordered locus">Caul_0503</name>
</gene>
<comment type="similarity">
    <text evidence="1">Belongs to the aldolase class II family.</text>
</comment>
<dbReference type="Pfam" id="PF00596">
    <property type="entry name" value="Aldolase_II"/>
    <property type="match status" value="1"/>
</dbReference>
<dbReference type="GO" id="GO:0051015">
    <property type="term" value="F:actin filament binding"/>
    <property type="evidence" value="ECO:0007669"/>
    <property type="project" value="TreeGrafter"/>
</dbReference>
<dbReference type="STRING" id="366602.Caul_0503"/>
<name>B0T6M0_CAUSK</name>
<evidence type="ECO:0000313" key="3">
    <source>
        <dbReference type="EMBL" id="ABZ69637.1"/>
    </source>
</evidence>
<dbReference type="SUPFAM" id="SSF53639">
    <property type="entry name" value="AraD/HMP-PK domain-like"/>
    <property type="match status" value="1"/>
</dbReference>
<dbReference type="NCBIfam" id="NF005451">
    <property type="entry name" value="PRK07044.1"/>
    <property type="match status" value="1"/>
</dbReference>
<dbReference type="PANTHER" id="PTHR10672">
    <property type="entry name" value="ADDUCIN"/>
    <property type="match status" value="1"/>
</dbReference>
<dbReference type="InterPro" id="IPR001303">
    <property type="entry name" value="Aldolase_II/adducin_N"/>
</dbReference>
<dbReference type="PANTHER" id="PTHR10672:SF3">
    <property type="entry name" value="PROTEIN HU-LI TAI SHAO"/>
    <property type="match status" value="1"/>
</dbReference>
<protein>
    <submittedName>
        <fullName evidence="3">Class II aldolase/adducin family protein</fullName>
    </submittedName>
</protein>
<dbReference type="GO" id="GO:0005856">
    <property type="term" value="C:cytoskeleton"/>
    <property type="evidence" value="ECO:0007669"/>
    <property type="project" value="TreeGrafter"/>
</dbReference>